<dbReference type="OrthoDB" id="4392084at2"/>
<dbReference type="Pfam" id="PF22917">
    <property type="entry name" value="PRISE"/>
    <property type="match status" value="1"/>
</dbReference>
<evidence type="ECO:0000313" key="3">
    <source>
        <dbReference type="Proteomes" id="UP000199421"/>
    </source>
</evidence>
<dbReference type="AlphaFoldDB" id="A0A1H7K504"/>
<dbReference type="Proteomes" id="UP000199421">
    <property type="component" value="Unassembled WGS sequence"/>
</dbReference>
<feature type="domain" description="PRISE-like Rossmann-fold" evidence="1">
    <location>
        <begin position="69"/>
        <end position="358"/>
    </location>
</feature>
<name>A0A1H7K504_OLID1</name>
<reference evidence="3" key="1">
    <citation type="submission" date="2016-10" db="EMBL/GenBank/DDBJ databases">
        <authorList>
            <person name="Varghese N."/>
            <person name="Submissions S."/>
        </authorList>
    </citation>
    <scope>NUCLEOTIDE SEQUENCE [LARGE SCALE GENOMIC DNA]</scope>
    <source>
        <strain evidence="3">DSM 18733</strain>
    </source>
</reference>
<proteinExistence type="predicted"/>
<accession>A0A1H7K504</accession>
<dbReference type="PANTHER" id="PTHR32487">
    <property type="entry name" value="3-OXO-DELTA(4,5)-STEROID 5-BETA-REDUCTASE"/>
    <property type="match status" value="1"/>
</dbReference>
<dbReference type="InterPro" id="IPR036291">
    <property type="entry name" value="NAD(P)-bd_dom_sf"/>
</dbReference>
<dbReference type="InterPro" id="IPR055222">
    <property type="entry name" value="PRISE-like_Rossmann-fold"/>
</dbReference>
<dbReference type="RefSeq" id="WP_093320188.1">
    <property type="nucleotide sequence ID" value="NZ_FOAF01000001.1"/>
</dbReference>
<dbReference type="STRING" id="407022.SAMN05661044_01222"/>
<evidence type="ECO:0000259" key="1">
    <source>
        <dbReference type="Pfam" id="PF22917"/>
    </source>
</evidence>
<keyword evidence="3" id="KW-1185">Reference proteome</keyword>
<dbReference type="Gene3D" id="3.40.50.720">
    <property type="entry name" value="NAD(P)-binding Rossmann-like Domain"/>
    <property type="match status" value="1"/>
</dbReference>
<dbReference type="CDD" id="cd08948">
    <property type="entry name" value="5beta-POR_like_SDR_a"/>
    <property type="match status" value="1"/>
</dbReference>
<gene>
    <name evidence="2" type="ORF">SAMN05661044_01222</name>
</gene>
<dbReference type="PANTHER" id="PTHR32487:SF0">
    <property type="entry name" value="3-OXO-DELTA(4,5)-STEROID 5-BETA-REDUCTASE"/>
    <property type="match status" value="1"/>
</dbReference>
<sequence>MEHNVNVALVVGVSGITGSHLAKELISEKWTTYGLARNPNIELDTLIPVTADLLDKNQLSHALKEASPTHVFITTWMKKESEEDNIKVNGTMVRNLLEILSPKKSVQHVSLVTGLKHYLGPFDEFVKPGTAFETPLREERPRLALPNFYYAQEDEVFAAAARDGFYWNVHRPHTVIGHTVGNLMNMGTTLAVYASICKYTNTPFRWPGSEAQWNGLSDVVDARLLAKQLIWAVKTPEAHNEAFNTANGDVFRWSWLWKQLAAWFEIEYEGYTGLVKPLENEMADKQEIWSKIANEYRLVESNLSKLASAWHTDLDLGRPIEVMTDMTNSRKLGFTEFQSTKESFYDLFEQLREKRIIP</sequence>
<evidence type="ECO:0000313" key="2">
    <source>
        <dbReference type="EMBL" id="SEK81540.1"/>
    </source>
</evidence>
<protein>
    <submittedName>
        <fullName evidence="2">Nucleoside-diphosphate-sugar epimerase</fullName>
    </submittedName>
</protein>
<dbReference type="SUPFAM" id="SSF51735">
    <property type="entry name" value="NAD(P)-binding Rossmann-fold domains"/>
    <property type="match status" value="1"/>
</dbReference>
<organism evidence="2 3">
    <name type="scientific">Olivibacter domesticus</name>
    <name type="common">Pseudosphingobacterium domesticum</name>
    <dbReference type="NCBI Taxonomy" id="407022"/>
    <lineage>
        <taxon>Bacteria</taxon>
        <taxon>Pseudomonadati</taxon>
        <taxon>Bacteroidota</taxon>
        <taxon>Sphingobacteriia</taxon>
        <taxon>Sphingobacteriales</taxon>
        <taxon>Sphingobacteriaceae</taxon>
        <taxon>Olivibacter</taxon>
    </lineage>
</organism>
<dbReference type="EMBL" id="FOAF01000001">
    <property type="protein sequence ID" value="SEK81540.1"/>
    <property type="molecule type" value="Genomic_DNA"/>
</dbReference>